<protein>
    <submittedName>
        <fullName evidence="1">Uncharacterized protein</fullName>
    </submittedName>
</protein>
<organism evidence="1 2">
    <name type="scientific">Caballeronia sordidicola</name>
    <name type="common">Burkholderia sordidicola</name>
    <dbReference type="NCBI Taxonomy" id="196367"/>
    <lineage>
        <taxon>Bacteria</taxon>
        <taxon>Pseudomonadati</taxon>
        <taxon>Pseudomonadota</taxon>
        <taxon>Betaproteobacteria</taxon>
        <taxon>Burkholderiales</taxon>
        <taxon>Burkholderiaceae</taxon>
        <taxon>Caballeronia</taxon>
    </lineage>
</organism>
<evidence type="ECO:0000313" key="1">
    <source>
        <dbReference type="EMBL" id="OTP67762.1"/>
    </source>
</evidence>
<gene>
    <name evidence="1" type="ORF">PAMC26577_35860</name>
</gene>
<dbReference type="EMBL" id="NBTZ01000148">
    <property type="protein sequence ID" value="OTP67762.1"/>
    <property type="molecule type" value="Genomic_DNA"/>
</dbReference>
<name>A0A242MA27_CABSO</name>
<accession>A0A242MA27</accession>
<evidence type="ECO:0000313" key="2">
    <source>
        <dbReference type="Proteomes" id="UP000195221"/>
    </source>
</evidence>
<reference evidence="1 2" key="1">
    <citation type="submission" date="2017-03" db="EMBL/GenBank/DDBJ databases">
        <title>Genome analysis of strain PAMC 26577.</title>
        <authorList>
            <person name="Oh H.-M."/>
            <person name="Yang J.-A."/>
        </authorList>
    </citation>
    <scope>NUCLEOTIDE SEQUENCE [LARGE SCALE GENOMIC DNA]</scope>
    <source>
        <strain evidence="1 2">PAMC 26577</strain>
    </source>
</reference>
<dbReference type="Proteomes" id="UP000195221">
    <property type="component" value="Unassembled WGS sequence"/>
</dbReference>
<sequence>MIVALLYRKEIEAAIRQIIKRRRDKRDVTELFSKAELAQYMSNFSKAQIDELNSSRSQGGG</sequence>
<dbReference type="AlphaFoldDB" id="A0A242MA27"/>
<comment type="caution">
    <text evidence="1">The sequence shown here is derived from an EMBL/GenBank/DDBJ whole genome shotgun (WGS) entry which is preliminary data.</text>
</comment>
<proteinExistence type="predicted"/>